<sequence length="1084" mass="118659">MKHKLFFLLLLFTTLTFSQQEASVWYFGNKAGLKFKPDGSVVALTDGQMITEGVSAVLADKDGNFLFYTDGVTVWNKNHQVMQNGTDLFANWFGVDAVTIVPKPGTTNLFYIFVAGSSAFAGSVNDFRYSVVDMSLNGGLGAVTSEKDILVNTPYDHAMAVVKHANNTDYWVVMHDKNSNVFYSYLLTSSGLSSIPVQSNAGTIDNRILNMKISPDGSKLAICGNLNLELCNFDTRTGLISNDKVLWNGPNGGSAEFSPNSEVLYHSIIGGNQDHKVIQYDLNTMDIVGTAYTTIVPNSIIPGSLQLGSNGKIYIAQFNDLKIGVINNPNLLGATCDLNWDAVDLGGRYNWGSLPTFVSSLIFNFEIGCKNLCLSQTTEFTLNTGQTVTSTVWNFGDGSTSNDINPTHTYANTGTYTVSVLATSASGTNTKNRDITISPTPIATKPQDILSCDANNDGLYNFDLTTQNMAILNGQDPNIYTIKYFANVTDYANKVAVLSPNNYINKVPYQQETIIAEVFNKVNGECKSTTTFSIDVFDTPKPNTSISNLTICDNSSVGTDNDGKVAFDLTQKATNILNGQSATQFLISYYKDAGLTQPILTPAAYQNTNPIETIYVKEVNKDNLNCTATTSFKIEVLALPIIANEVNLKQCDDDIDGFSVFNLEEAINKITANASVENITFFKTALEAQNNTNPILNPTNYTNQSVSIDKVFIRVTNGTGCFRVGQLNLIVSTTQIPLTFKRNFTQCDDEISGTNTDGIASFDFSRVTNQIQNIFPAGQQLDITYYRNVADALAEKNAIIDVSNYRNIGYPNTQNIYVRVDSRLNNDCLGLGSHITLTVEPIPKIQLTGNELVCSNLPTFTKTINAGLVDETQKANFTYVWTMDGNSIANETNYDLTVNEKGIYKVKSTSSAGCSATRTITVNASDKATVKVDIVDLSSENSITVFATGTGDYVFSLDSENSDYQSSNIFTNVPAGIHTIFVKDLNGCGIVPQEVAILGIPNYFTPNQDGYNDTWNIKGVNNVFNSKTSVRIFDRYGKLIKETDSMGDGWDGTYMGHQMPATDYWYSIQLQDGRVFKGHFALKR</sequence>
<dbReference type="CDD" id="cd00146">
    <property type="entry name" value="PKD"/>
    <property type="match status" value="1"/>
</dbReference>
<dbReference type="RefSeq" id="WP_051877894.1">
    <property type="nucleotide sequence ID" value="NZ_CP017479.1"/>
</dbReference>
<dbReference type="SMART" id="SM00089">
    <property type="entry name" value="PKD"/>
    <property type="match status" value="2"/>
</dbReference>
<dbReference type="InterPro" id="IPR013783">
    <property type="entry name" value="Ig-like_fold"/>
</dbReference>
<name>A0AAC9I5Y4_9FLAO</name>
<dbReference type="EMBL" id="CP017479">
    <property type="protein sequence ID" value="AOW09981.1"/>
    <property type="molecule type" value="Genomic_DNA"/>
</dbReference>
<dbReference type="Gene3D" id="2.60.40.10">
    <property type="entry name" value="Immunoglobulins"/>
    <property type="match status" value="1"/>
</dbReference>
<gene>
    <name evidence="3" type="ORF">EM308_10930</name>
</gene>
<dbReference type="SUPFAM" id="SSF49299">
    <property type="entry name" value="PKD domain"/>
    <property type="match status" value="1"/>
</dbReference>
<dbReference type="NCBIfam" id="TIGR04131">
    <property type="entry name" value="Bac_Flav_CTERM"/>
    <property type="match status" value="1"/>
</dbReference>
<dbReference type="InterPro" id="IPR026341">
    <property type="entry name" value="T9SS_type_B"/>
</dbReference>
<dbReference type="InterPro" id="IPR011045">
    <property type="entry name" value="N2O_reductase_N"/>
</dbReference>
<dbReference type="Pfam" id="PF18911">
    <property type="entry name" value="PKD_4"/>
    <property type="match status" value="1"/>
</dbReference>
<organism evidence="3 4">
    <name type="scientific">Flavobacterium gilvum</name>
    <dbReference type="NCBI Taxonomy" id="1492737"/>
    <lineage>
        <taxon>Bacteria</taxon>
        <taxon>Pseudomonadati</taxon>
        <taxon>Bacteroidota</taxon>
        <taxon>Flavobacteriia</taxon>
        <taxon>Flavobacteriales</taxon>
        <taxon>Flavobacteriaceae</taxon>
        <taxon>Flavobacterium</taxon>
    </lineage>
</organism>
<evidence type="ECO:0000313" key="3">
    <source>
        <dbReference type="EMBL" id="AOW09981.1"/>
    </source>
</evidence>
<dbReference type="Proteomes" id="UP000175968">
    <property type="component" value="Chromosome"/>
</dbReference>
<evidence type="ECO:0000256" key="1">
    <source>
        <dbReference type="SAM" id="SignalP"/>
    </source>
</evidence>
<dbReference type="InterPro" id="IPR035986">
    <property type="entry name" value="PKD_dom_sf"/>
</dbReference>
<proteinExistence type="predicted"/>
<keyword evidence="1" id="KW-0732">Signal</keyword>
<keyword evidence="4" id="KW-1185">Reference proteome</keyword>
<protein>
    <recommendedName>
        <fullName evidence="2">PKD domain-containing protein</fullName>
    </recommendedName>
</protein>
<dbReference type="Pfam" id="PF13585">
    <property type="entry name" value="CHU_C"/>
    <property type="match status" value="1"/>
</dbReference>
<dbReference type="InterPro" id="IPR000601">
    <property type="entry name" value="PKD_dom"/>
</dbReference>
<feature type="chain" id="PRO_5042235657" description="PKD domain-containing protein" evidence="1">
    <location>
        <begin position="23"/>
        <end position="1084"/>
    </location>
</feature>
<dbReference type="KEGG" id="fgl:EM308_10930"/>
<dbReference type="SUPFAM" id="SSF50974">
    <property type="entry name" value="Nitrous oxide reductase, N-terminal domain"/>
    <property type="match status" value="1"/>
</dbReference>
<evidence type="ECO:0000313" key="4">
    <source>
        <dbReference type="Proteomes" id="UP000175968"/>
    </source>
</evidence>
<feature type="signal peptide" evidence="1">
    <location>
        <begin position="1"/>
        <end position="22"/>
    </location>
</feature>
<dbReference type="AlphaFoldDB" id="A0AAC9I5Y4"/>
<dbReference type="InterPro" id="IPR022409">
    <property type="entry name" value="PKD/Chitinase_dom"/>
</dbReference>
<evidence type="ECO:0000259" key="2">
    <source>
        <dbReference type="PROSITE" id="PS50093"/>
    </source>
</evidence>
<accession>A0AAC9I5Y4</accession>
<dbReference type="PROSITE" id="PS50093">
    <property type="entry name" value="PKD"/>
    <property type="match status" value="1"/>
</dbReference>
<reference evidence="3 4" key="1">
    <citation type="submission" date="2016-10" db="EMBL/GenBank/DDBJ databases">
        <title>Flavobacterium gilvum sp. nov., isolated from stream water.</title>
        <authorList>
            <person name="Shin S.-K."/>
            <person name="Cho Y.-J."/>
            <person name="Yi H."/>
        </authorList>
    </citation>
    <scope>NUCLEOTIDE SEQUENCE [LARGE SCALE GENOMIC DNA]</scope>
    <source>
        <strain evidence="3 4">EM1308</strain>
    </source>
</reference>
<feature type="domain" description="PKD" evidence="2">
    <location>
        <begin position="383"/>
        <end position="437"/>
    </location>
</feature>